<accession>A0A9Q0JRN5</accession>
<keyword evidence="4" id="KW-0804">Transcription</keyword>
<dbReference type="PANTHER" id="PTHR32096">
    <property type="entry name" value="WRKY TRANSCRIPTION FACTOR 30-RELATED-RELATED"/>
    <property type="match status" value="1"/>
</dbReference>
<evidence type="ECO:0000256" key="6">
    <source>
        <dbReference type="SAM" id="MobiDB-lite"/>
    </source>
</evidence>
<dbReference type="Pfam" id="PF03106">
    <property type="entry name" value="WRKY"/>
    <property type="match status" value="1"/>
</dbReference>
<dbReference type="InterPro" id="IPR044810">
    <property type="entry name" value="WRKY_plant"/>
</dbReference>
<feature type="region of interest" description="Disordered" evidence="6">
    <location>
        <begin position="123"/>
        <end position="159"/>
    </location>
</feature>
<organism evidence="8 9">
    <name type="scientific">Turnera subulata</name>
    <dbReference type="NCBI Taxonomy" id="218843"/>
    <lineage>
        <taxon>Eukaryota</taxon>
        <taxon>Viridiplantae</taxon>
        <taxon>Streptophyta</taxon>
        <taxon>Embryophyta</taxon>
        <taxon>Tracheophyta</taxon>
        <taxon>Spermatophyta</taxon>
        <taxon>Magnoliopsida</taxon>
        <taxon>eudicotyledons</taxon>
        <taxon>Gunneridae</taxon>
        <taxon>Pentapetalae</taxon>
        <taxon>rosids</taxon>
        <taxon>fabids</taxon>
        <taxon>Malpighiales</taxon>
        <taxon>Passifloraceae</taxon>
        <taxon>Turnera</taxon>
    </lineage>
</organism>
<comment type="subcellular location">
    <subcellularLocation>
        <location evidence="1">Nucleus</location>
    </subcellularLocation>
</comment>
<evidence type="ECO:0000256" key="5">
    <source>
        <dbReference type="ARBA" id="ARBA00023242"/>
    </source>
</evidence>
<keyword evidence="5" id="KW-0539">Nucleus</keyword>
<dbReference type="Gene3D" id="2.20.25.80">
    <property type="entry name" value="WRKY domain"/>
    <property type="match status" value="1"/>
</dbReference>
<evidence type="ECO:0000313" key="9">
    <source>
        <dbReference type="Proteomes" id="UP001141552"/>
    </source>
</evidence>
<dbReference type="PROSITE" id="PS50811">
    <property type="entry name" value="WRKY"/>
    <property type="match status" value="1"/>
</dbReference>
<dbReference type="EMBL" id="JAKUCV010000361">
    <property type="protein sequence ID" value="KAJ4850335.1"/>
    <property type="molecule type" value="Genomic_DNA"/>
</dbReference>
<dbReference type="GO" id="GO:0003700">
    <property type="term" value="F:DNA-binding transcription factor activity"/>
    <property type="evidence" value="ECO:0007669"/>
    <property type="project" value="InterPro"/>
</dbReference>
<feature type="compositionally biased region" description="Basic and acidic residues" evidence="6">
    <location>
        <begin position="137"/>
        <end position="146"/>
    </location>
</feature>
<feature type="region of interest" description="Disordered" evidence="6">
    <location>
        <begin position="1"/>
        <end position="26"/>
    </location>
</feature>
<evidence type="ECO:0000259" key="7">
    <source>
        <dbReference type="PROSITE" id="PS50811"/>
    </source>
</evidence>
<dbReference type="InterPro" id="IPR036576">
    <property type="entry name" value="WRKY_dom_sf"/>
</dbReference>
<keyword evidence="3" id="KW-0238">DNA-binding</keyword>
<dbReference type="GO" id="GO:0000976">
    <property type="term" value="F:transcription cis-regulatory region binding"/>
    <property type="evidence" value="ECO:0007669"/>
    <property type="project" value="TreeGrafter"/>
</dbReference>
<evidence type="ECO:0000256" key="1">
    <source>
        <dbReference type="ARBA" id="ARBA00004123"/>
    </source>
</evidence>
<evidence type="ECO:0000256" key="2">
    <source>
        <dbReference type="ARBA" id="ARBA00023015"/>
    </source>
</evidence>
<dbReference type="GO" id="GO:0005634">
    <property type="term" value="C:nucleus"/>
    <property type="evidence" value="ECO:0007669"/>
    <property type="project" value="UniProtKB-SubCell"/>
</dbReference>
<feature type="domain" description="WRKY" evidence="7">
    <location>
        <begin position="46"/>
        <end position="112"/>
    </location>
</feature>
<dbReference type="Proteomes" id="UP001141552">
    <property type="component" value="Unassembled WGS sequence"/>
</dbReference>
<sequence length="270" mass="30546">MDSPSSPDLDSKVSEVKAETQSSKRRKVVEKTVVRVKIGENAGKLKSEGPPSDFWSWRKYGQKPIKGSPYPRGYYRCSTSKGCSAKKQVERCRTDSSVLVITYTSSHNHPGPDLLETNLCQQQKEHQTLSPENHPMTPKEEEHQPQEEQEEEKQNQEPTTVLAANDEDTSDVHNFHYLQAPTSPPQDILITQEHPFIEPFMENPEKAHDTFGIVLDGEPVASCPEVMTFSSPKSEENDFFDELEELPTSSAFSSFMRSNFFDERIPVVPS</sequence>
<dbReference type="SUPFAM" id="SSF118290">
    <property type="entry name" value="WRKY DNA-binding domain"/>
    <property type="match status" value="1"/>
</dbReference>
<keyword evidence="2" id="KW-0805">Transcription regulation</keyword>
<comment type="caution">
    <text evidence="8">The sequence shown here is derived from an EMBL/GenBank/DDBJ whole genome shotgun (WGS) entry which is preliminary data.</text>
</comment>
<evidence type="ECO:0000256" key="3">
    <source>
        <dbReference type="ARBA" id="ARBA00023125"/>
    </source>
</evidence>
<evidence type="ECO:0000313" key="8">
    <source>
        <dbReference type="EMBL" id="KAJ4850335.1"/>
    </source>
</evidence>
<name>A0A9Q0JRN5_9ROSI</name>
<keyword evidence="9" id="KW-1185">Reference proteome</keyword>
<dbReference type="AlphaFoldDB" id="A0A9Q0JRN5"/>
<dbReference type="PANTHER" id="PTHR32096:SF18">
    <property type="entry name" value="DISEASE RESISTANCE PROTEIN RRS1B-RELATED"/>
    <property type="match status" value="1"/>
</dbReference>
<protein>
    <recommendedName>
        <fullName evidence="7">WRKY domain-containing protein</fullName>
    </recommendedName>
</protein>
<dbReference type="FunFam" id="2.20.25.80:FF:000004">
    <property type="entry name" value="WRKY transcription factor 65"/>
    <property type="match status" value="1"/>
</dbReference>
<gene>
    <name evidence="8" type="ORF">Tsubulata_037451</name>
</gene>
<dbReference type="SMART" id="SM00774">
    <property type="entry name" value="WRKY"/>
    <property type="match status" value="1"/>
</dbReference>
<reference evidence="8" key="1">
    <citation type="submission" date="2022-02" db="EMBL/GenBank/DDBJ databases">
        <authorList>
            <person name="Henning P.M."/>
            <person name="McCubbin A.G."/>
            <person name="Shore J.S."/>
        </authorList>
    </citation>
    <scope>NUCLEOTIDE SEQUENCE</scope>
    <source>
        <strain evidence="8">F60SS</strain>
        <tissue evidence="8">Leaves</tissue>
    </source>
</reference>
<dbReference type="OrthoDB" id="726408at2759"/>
<feature type="compositionally biased region" description="Basic and acidic residues" evidence="6">
    <location>
        <begin position="9"/>
        <end position="18"/>
    </location>
</feature>
<dbReference type="InterPro" id="IPR003657">
    <property type="entry name" value="WRKY_dom"/>
</dbReference>
<reference evidence="8" key="2">
    <citation type="journal article" date="2023" name="Plants (Basel)">
        <title>Annotation of the Turnera subulata (Passifloraceae) Draft Genome Reveals the S-Locus Evolved after the Divergence of Turneroideae from Passifloroideae in a Stepwise Manner.</title>
        <authorList>
            <person name="Henning P.M."/>
            <person name="Roalson E.H."/>
            <person name="Mir W."/>
            <person name="McCubbin A.G."/>
            <person name="Shore J.S."/>
        </authorList>
    </citation>
    <scope>NUCLEOTIDE SEQUENCE</scope>
    <source>
        <strain evidence="8">F60SS</strain>
    </source>
</reference>
<evidence type="ECO:0000256" key="4">
    <source>
        <dbReference type="ARBA" id="ARBA00023163"/>
    </source>
</evidence>
<proteinExistence type="predicted"/>